<feature type="compositionally biased region" description="Basic and acidic residues" evidence="2">
    <location>
        <begin position="28"/>
        <end position="40"/>
    </location>
</feature>
<dbReference type="Proteomes" id="UP001157418">
    <property type="component" value="Unassembled WGS sequence"/>
</dbReference>
<proteinExistence type="predicted"/>
<dbReference type="AlphaFoldDB" id="A0AAU9NJ01"/>
<sequence>MAGFHPHGDPYFPNQGDAGWLEEEPEDDHPIPLDDHHAEGFSDSSDSEPEVNNLPQVGQAPNLNPQPAFQGPTPLWATNLNRWSDEQGQPLPYYGDRSFYDLRGGGSADRALPVMIRRIARNVEQGRAAIDRVMEIDANSGVNTVRIRHLEDAVEGTRRTNETLRQQLAASRTEVIELRVRQRAHERHLQEVVRQLADMRILPRNSHRR</sequence>
<keyword evidence="1" id="KW-0175">Coiled coil</keyword>
<protein>
    <submittedName>
        <fullName evidence="3">Uncharacterized protein</fullName>
    </submittedName>
</protein>
<evidence type="ECO:0000313" key="3">
    <source>
        <dbReference type="EMBL" id="CAH1437856.1"/>
    </source>
</evidence>
<name>A0AAU9NJ01_9ASTR</name>
<evidence type="ECO:0000256" key="2">
    <source>
        <dbReference type="SAM" id="MobiDB-lite"/>
    </source>
</evidence>
<keyword evidence="4" id="KW-1185">Reference proteome</keyword>
<evidence type="ECO:0000256" key="1">
    <source>
        <dbReference type="SAM" id="Coils"/>
    </source>
</evidence>
<feature type="coiled-coil region" evidence="1">
    <location>
        <begin position="147"/>
        <end position="181"/>
    </location>
</feature>
<accession>A0AAU9NJ01</accession>
<organism evidence="3 4">
    <name type="scientific">Lactuca virosa</name>
    <dbReference type="NCBI Taxonomy" id="75947"/>
    <lineage>
        <taxon>Eukaryota</taxon>
        <taxon>Viridiplantae</taxon>
        <taxon>Streptophyta</taxon>
        <taxon>Embryophyta</taxon>
        <taxon>Tracheophyta</taxon>
        <taxon>Spermatophyta</taxon>
        <taxon>Magnoliopsida</taxon>
        <taxon>eudicotyledons</taxon>
        <taxon>Gunneridae</taxon>
        <taxon>Pentapetalae</taxon>
        <taxon>asterids</taxon>
        <taxon>campanulids</taxon>
        <taxon>Asterales</taxon>
        <taxon>Asteraceae</taxon>
        <taxon>Cichorioideae</taxon>
        <taxon>Cichorieae</taxon>
        <taxon>Lactucinae</taxon>
        <taxon>Lactuca</taxon>
    </lineage>
</organism>
<feature type="region of interest" description="Disordered" evidence="2">
    <location>
        <begin position="1"/>
        <end position="76"/>
    </location>
</feature>
<evidence type="ECO:0000313" key="4">
    <source>
        <dbReference type="Proteomes" id="UP001157418"/>
    </source>
</evidence>
<gene>
    <name evidence="3" type="ORF">LVIROSA_LOCUS24149</name>
</gene>
<comment type="caution">
    <text evidence="3">The sequence shown here is derived from an EMBL/GenBank/DDBJ whole genome shotgun (WGS) entry which is preliminary data.</text>
</comment>
<reference evidence="3 4" key="1">
    <citation type="submission" date="2022-01" db="EMBL/GenBank/DDBJ databases">
        <authorList>
            <person name="Xiong W."/>
            <person name="Schranz E."/>
        </authorList>
    </citation>
    <scope>NUCLEOTIDE SEQUENCE [LARGE SCALE GENOMIC DNA]</scope>
</reference>
<feature type="compositionally biased region" description="Polar residues" evidence="2">
    <location>
        <begin position="53"/>
        <end position="67"/>
    </location>
</feature>
<dbReference type="EMBL" id="CAKMRJ010004445">
    <property type="protein sequence ID" value="CAH1437856.1"/>
    <property type="molecule type" value="Genomic_DNA"/>
</dbReference>